<keyword evidence="1" id="KW-0808">Transferase</keyword>
<organism evidence="1">
    <name type="scientific">Caldilineaceae bacterium SB0662_bin_9</name>
    <dbReference type="NCBI Taxonomy" id="2605258"/>
    <lineage>
        <taxon>Bacteria</taxon>
        <taxon>Bacillati</taxon>
        <taxon>Chloroflexota</taxon>
        <taxon>Caldilineae</taxon>
        <taxon>Caldilineales</taxon>
        <taxon>Caldilineaceae</taxon>
    </lineage>
</organism>
<dbReference type="Gene3D" id="3.40.50.300">
    <property type="entry name" value="P-loop containing nucleotide triphosphate hydrolases"/>
    <property type="match status" value="1"/>
</dbReference>
<dbReference type="AlphaFoldDB" id="A0A6B1DTP1"/>
<reference evidence="1" key="1">
    <citation type="submission" date="2019-09" db="EMBL/GenBank/DDBJ databases">
        <title>Characterisation of the sponge microbiome using genome-centric metagenomics.</title>
        <authorList>
            <person name="Engelberts J.P."/>
            <person name="Robbins S.J."/>
            <person name="De Goeij J.M."/>
            <person name="Aranda M."/>
            <person name="Bell S.C."/>
            <person name="Webster N.S."/>
        </authorList>
    </citation>
    <scope>NUCLEOTIDE SEQUENCE</scope>
    <source>
        <strain evidence="1">SB0662_bin_9</strain>
    </source>
</reference>
<dbReference type="InterPro" id="IPR027417">
    <property type="entry name" value="P-loop_NTPase"/>
</dbReference>
<name>A0A6B1DTP1_9CHLR</name>
<dbReference type="SUPFAM" id="SSF52540">
    <property type="entry name" value="P-loop containing nucleoside triphosphate hydrolases"/>
    <property type="match status" value="1"/>
</dbReference>
<proteinExistence type="predicted"/>
<keyword evidence="1" id="KW-0418">Kinase</keyword>
<evidence type="ECO:0000313" key="1">
    <source>
        <dbReference type="EMBL" id="MYD91079.1"/>
    </source>
</evidence>
<sequence length="185" mass="19901">MRASIELACHKPARSVVLLSPDNSVPTADAVWNLGLAFRDNTSPPLLVDADMTDPGLHLKAELDLAPGLRQWLEQKGQPDLAPTTARTHDFLVLAAGCSDEDPLQWLNTESIGWFAPALMACAERVIWRTPPLDQSPVGVLLAGSADAVLMAVRPGHTRRSRVNRAQRILAQAGIMATGTVLVES</sequence>
<accession>A0A6B1DTP1</accession>
<comment type="caution">
    <text evidence="1">The sequence shown here is derived from an EMBL/GenBank/DDBJ whole genome shotgun (WGS) entry which is preliminary data.</text>
</comment>
<gene>
    <name evidence="1" type="ORF">F4Y08_12215</name>
</gene>
<dbReference type="EMBL" id="VXPY01000086">
    <property type="protein sequence ID" value="MYD91079.1"/>
    <property type="molecule type" value="Genomic_DNA"/>
</dbReference>
<protein>
    <submittedName>
        <fullName evidence="1">CpsD/CapB family tyrosine-protein kinase</fullName>
    </submittedName>
</protein>
<dbReference type="GO" id="GO:0016301">
    <property type="term" value="F:kinase activity"/>
    <property type="evidence" value="ECO:0007669"/>
    <property type="project" value="UniProtKB-KW"/>
</dbReference>